<feature type="domain" description="Type I restriction modification DNA specificity" evidence="5">
    <location>
        <begin position="219"/>
        <end position="391"/>
    </location>
</feature>
<dbReference type="GO" id="GO:0009307">
    <property type="term" value="P:DNA restriction-modification system"/>
    <property type="evidence" value="ECO:0007669"/>
    <property type="project" value="UniProtKB-KW"/>
</dbReference>
<keyword evidence="6" id="KW-0255">Endonuclease</keyword>
<evidence type="ECO:0000256" key="1">
    <source>
        <dbReference type="ARBA" id="ARBA00010923"/>
    </source>
</evidence>
<name>A0A3P1WRT1_9ACTN</name>
<dbReference type="PANTHER" id="PTHR43140">
    <property type="entry name" value="TYPE-1 RESTRICTION ENZYME ECOKI SPECIFICITY PROTEIN"/>
    <property type="match status" value="1"/>
</dbReference>
<dbReference type="GO" id="GO:0003677">
    <property type="term" value="F:DNA binding"/>
    <property type="evidence" value="ECO:0007669"/>
    <property type="project" value="UniProtKB-KW"/>
</dbReference>
<dbReference type="SUPFAM" id="SSF116734">
    <property type="entry name" value="DNA methylase specificity domain"/>
    <property type="match status" value="2"/>
</dbReference>
<dbReference type="InterPro" id="IPR051212">
    <property type="entry name" value="Type-I_RE_S_subunit"/>
</dbReference>
<dbReference type="GO" id="GO:0004519">
    <property type="term" value="F:endonuclease activity"/>
    <property type="evidence" value="ECO:0007669"/>
    <property type="project" value="UniProtKB-KW"/>
</dbReference>
<evidence type="ECO:0000313" key="6">
    <source>
        <dbReference type="EMBL" id="RRD49329.1"/>
    </source>
</evidence>
<sequence>MSRIDDLIAELCPDGVDFKQLGEIAELVRGNGMPKSVLTDEGVGAIHYGQIYTRYGAWATKTISFVSPETAVKLAKVDPGDIIITNTSENVEDVGKAVAWLGEKQIVTGGHATVIKHGQDAKYLSYWFQTSSFYSQKKSLATGTKVVDVSAKQLQRVRVPVPPLEIQHEIVRVLDKFAQLELELRVELEAELKARMRQYEYYRDKLLTFDETAGGGWTSLSEIGQFVRGRRFTKQDMVPCGIPCIHYGEIYTHYGVSASQVVSHVREDISGQLRYAQPGDVVIAAVGETVEDVGKAVAWLGEVPVAIHDDSFCFRSGQNPTYVSYVMRTTSFREQKNRHVSRAKVKRIGSEGLGKIRIPLPPLEEQRRIVSILDRFDALVNHLSSGLPAEIAARRKQYEYYRDRLLTFEEKR</sequence>
<dbReference type="Pfam" id="PF01420">
    <property type="entry name" value="Methylase_S"/>
    <property type="match status" value="2"/>
</dbReference>
<evidence type="ECO:0000256" key="2">
    <source>
        <dbReference type="ARBA" id="ARBA00022747"/>
    </source>
</evidence>
<reference evidence="6 7" key="1">
    <citation type="submission" date="2018-11" db="EMBL/GenBank/DDBJ databases">
        <title>Genomes From Bacteria Associated with the Canine Oral Cavity: a Test Case for Automated Genome-Based Taxonomic Assignment.</title>
        <authorList>
            <person name="Coil D.A."/>
            <person name="Jospin G."/>
            <person name="Darling A.E."/>
            <person name="Wallis C."/>
            <person name="Davis I.J."/>
            <person name="Harris S."/>
            <person name="Eisen J.A."/>
            <person name="Holcombe L.J."/>
            <person name="O'Flynn C."/>
        </authorList>
    </citation>
    <scope>NUCLEOTIDE SEQUENCE [LARGE SCALE GENOMIC DNA]</scope>
    <source>
        <strain evidence="6 7">OH2822_COT-296</strain>
    </source>
</reference>
<dbReference type="InterPro" id="IPR044946">
    <property type="entry name" value="Restrct_endonuc_typeI_TRD_sf"/>
</dbReference>
<dbReference type="AlphaFoldDB" id="A0A3P1WRT1"/>
<comment type="subunit">
    <text evidence="4">The methyltransferase is composed of M and S polypeptides.</text>
</comment>
<dbReference type="OrthoDB" id="3197085at2"/>
<dbReference type="InterPro" id="IPR000055">
    <property type="entry name" value="Restrct_endonuc_typeI_TRD"/>
</dbReference>
<keyword evidence="3" id="KW-0238">DNA-binding</keyword>
<accession>A0A3P1WRT1</accession>
<dbReference type="Gene3D" id="3.90.220.20">
    <property type="entry name" value="DNA methylase specificity domains"/>
    <property type="match status" value="2"/>
</dbReference>
<gene>
    <name evidence="6" type="ORF">EII35_08675</name>
</gene>
<dbReference type="CDD" id="cd17268">
    <property type="entry name" value="RMtype1_S_Ara36733I_TRD1-CR1_like"/>
    <property type="match status" value="2"/>
</dbReference>
<dbReference type="PANTHER" id="PTHR43140:SF1">
    <property type="entry name" value="TYPE I RESTRICTION ENZYME ECOKI SPECIFICITY SUBUNIT"/>
    <property type="match status" value="1"/>
</dbReference>
<protein>
    <submittedName>
        <fullName evidence="6">Restriction endonuclease subunit S</fullName>
    </submittedName>
</protein>
<dbReference type="EMBL" id="RQYT01000018">
    <property type="protein sequence ID" value="RRD49329.1"/>
    <property type="molecule type" value="Genomic_DNA"/>
</dbReference>
<comment type="similarity">
    <text evidence="1">Belongs to the type-I restriction system S methylase family.</text>
</comment>
<proteinExistence type="inferred from homology"/>
<dbReference type="RefSeq" id="WP_125228073.1">
    <property type="nucleotide sequence ID" value="NZ_RQYT01000018.1"/>
</dbReference>
<comment type="caution">
    <text evidence="6">The sequence shown here is derived from an EMBL/GenBank/DDBJ whole genome shotgun (WGS) entry which is preliminary data.</text>
</comment>
<evidence type="ECO:0000313" key="7">
    <source>
        <dbReference type="Proteomes" id="UP000280935"/>
    </source>
</evidence>
<evidence type="ECO:0000259" key="5">
    <source>
        <dbReference type="Pfam" id="PF01420"/>
    </source>
</evidence>
<evidence type="ECO:0000256" key="4">
    <source>
        <dbReference type="ARBA" id="ARBA00038652"/>
    </source>
</evidence>
<evidence type="ECO:0000256" key="3">
    <source>
        <dbReference type="ARBA" id="ARBA00023125"/>
    </source>
</evidence>
<dbReference type="Proteomes" id="UP000280935">
    <property type="component" value="Unassembled WGS sequence"/>
</dbReference>
<feature type="domain" description="Type I restriction modification DNA specificity" evidence="5">
    <location>
        <begin position="13"/>
        <end position="193"/>
    </location>
</feature>
<organism evidence="6 7">
    <name type="scientific">Arachnia propionica</name>
    <dbReference type="NCBI Taxonomy" id="1750"/>
    <lineage>
        <taxon>Bacteria</taxon>
        <taxon>Bacillati</taxon>
        <taxon>Actinomycetota</taxon>
        <taxon>Actinomycetes</taxon>
        <taxon>Propionibacteriales</taxon>
        <taxon>Propionibacteriaceae</taxon>
        <taxon>Arachnia</taxon>
    </lineage>
</organism>
<keyword evidence="6" id="KW-0378">Hydrolase</keyword>
<keyword evidence="2" id="KW-0680">Restriction system</keyword>
<keyword evidence="6" id="KW-0540">Nuclease</keyword>